<organism evidence="3">
    <name type="scientific">Bradyrhizobium barranii subsp. barranii</name>
    <dbReference type="NCBI Taxonomy" id="2823807"/>
    <lineage>
        <taxon>Bacteria</taxon>
        <taxon>Pseudomonadati</taxon>
        <taxon>Pseudomonadota</taxon>
        <taxon>Alphaproteobacteria</taxon>
        <taxon>Hyphomicrobiales</taxon>
        <taxon>Nitrobacteraceae</taxon>
        <taxon>Bradyrhizobium</taxon>
        <taxon>Bradyrhizobium barranii</taxon>
    </lineage>
</organism>
<dbReference type="EMBL" id="JAGEMI010000001">
    <property type="protein sequence ID" value="MBO1864962.1"/>
    <property type="molecule type" value="Genomic_DNA"/>
</dbReference>
<keyword evidence="2" id="KW-0732">Signal</keyword>
<gene>
    <name evidence="4" type="ORF">J4G43_027955</name>
    <name evidence="3" type="ORF">J4G43_29945</name>
</gene>
<keyword evidence="1" id="KW-1133">Transmembrane helix</keyword>
<protein>
    <submittedName>
        <fullName evidence="3">Uncharacterized protein</fullName>
    </submittedName>
</protein>
<keyword evidence="1" id="KW-0472">Membrane</keyword>
<keyword evidence="1" id="KW-0812">Transmembrane</keyword>
<evidence type="ECO:0000313" key="5">
    <source>
        <dbReference type="Proteomes" id="UP000664702"/>
    </source>
</evidence>
<proteinExistence type="predicted"/>
<accession>A0A939MF29</accession>
<feature type="signal peptide" evidence="2">
    <location>
        <begin position="1"/>
        <end position="30"/>
    </location>
</feature>
<name>A0A939MF29_9BRAD</name>
<feature type="transmembrane region" description="Helical" evidence="1">
    <location>
        <begin position="50"/>
        <end position="76"/>
    </location>
</feature>
<dbReference type="RefSeq" id="WP_049831834.1">
    <property type="nucleotide sequence ID" value="NZ_CP086136.1"/>
</dbReference>
<evidence type="ECO:0000256" key="2">
    <source>
        <dbReference type="SAM" id="SignalP"/>
    </source>
</evidence>
<reference evidence="3" key="1">
    <citation type="submission" date="2021-03" db="EMBL/GenBank/DDBJ databases">
        <title>Whole Genome Sequence of Bradyrhizobium sp. Strain 144S4.</title>
        <authorList>
            <person name="Bromfield E.S.P."/>
            <person name="Cloutier S."/>
        </authorList>
    </citation>
    <scope>NUCLEOTIDE SEQUENCE [LARGE SCALE GENOMIC DNA]</scope>
    <source>
        <strain evidence="3">144S4</strain>
    </source>
</reference>
<evidence type="ECO:0000313" key="4">
    <source>
        <dbReference type="EMBL" id="UEM08595.1"/>
    </source>
</evidence>
<evidence type="ECO:0000256" key="1">
    <source>
        <dbReference type="SAM" id="Phobius"/>
    </source>
</evidence>
<dbReference type="AlphaFoldDB" id="A0A939MF29"/>
<feature type="chain" id="PRO_5037842060" evidence="2">
    <location>
        <begin position="31"/>
        <end position="179"/>
    </location>
</feature>
<dbReference type="KEGG" id="bban:J4G43_027955"/>
<dbReference type="Proteomes" id="UP000664702">
    <property type="component" value="Chromosome"/>
</dbReference>
<dbReference type="EMBL" id="CP086136">
    <property type="protein sequence ID" value="UEM08595.1"/>
    <property type="molecule type" value="Genomic_DNA"/>
</dbReference>
<sequence length="179" mass="18714">MIRFAKAALCVAVLSVVAILAIDPNIAAFAADAAAPETVAQATSEATKVTWAYGAVVSQWANAAGTVLFAVALWLLRQLPAQIYAILLSMRADQVIQKGIDYAINMVAGATKDRVLTADVHNAVLAQALQYVLDHAPGWLQSWMGGPDAIAEKIVARLNLAPEAVPDVNKAVAAATPSI</sequence>
<evidence type="ECO:0000313" key="3">
    <source>
        <dbReference type="EMBL" id="MBO1864962.1"/>
    </source>
</evidence>
<reference evidence="4 5" key="2">
    <citation type="journal article" date="2022" name="Int. J. Syst. Evol. Microbiol.">
        <title>Strains of Bradyrhizobium barranii sp. nov. associated with legumes native to Canada are symbionts of soybeans and belong to different subspecies (subsp. barranii subsp. nov. and subsp. apii subsp. nov.) and symbiovars (sv. glycinearum and sv. septentrionale).</title>
        <authorList>
            <person name="Bromfield E.S.P."/>
            <person name="Cloutier S."/>
            <person name="Wasai-Hara S."/>
            <person name="Minamisawa K."/>
        </authorList>
    </citation>
    <scope>NUCLEOTIDE SEQUENCE [LARGE SCALE GENOMIC DNA]</scope>
    <source>
        <strain evidence="4 5">144S4</strain>
    </source>
</reference>